<keyword evidence="7" id="KW-1208">Phospholipid metabolism</keyword>
<feature type="domain" description="Cytidyltransferase-like" evidence="9">
    <location>
        <begin position="51"/>
        <end position="177"/>
    </location>
</feature>
<reference evidence="11" key="1">
    <citation type="journal article" date="2014" name="Proc. Natl. Acad. Sci. U.S.A.">
        <title>Extensive sampling of basidiomycete genomes demonstrates inadequacy of the white-rot/brown-rot paradigm for wood decay fungi.</title>
        <authorList>
            <person name="Riley R."/>
            <person name="Salamov A.A."/>
            <person name="Brown D.W."/>
            <person name="Nagy L.G."/>
            <person name="Floudas D."/>
            <person name="Held B.W."/>
            <person name="Levasseur A."/>
            <person name="Lombard V."/>
            <person name="Morin E."/>
            <person name="Otillar R."/>
            <person name="Lindquist E.A."/>
            <person name="Sun H."/>
            <person name="LaButti K.M."/>
            <person name="Schmutz J."/>
            <person name="Jabbour D."/>
            <person name="Luo H."/>
            <person name="Baker S.E."/>
            <person name="Pisabarro A.G."/>
            <person name="Walton J.D."/>
            <person name="Blanchette R.A."/>
            <person name="Henrissat B."/>
            <person name="Martin F."/>
            <person name="Cullen D."/>
            <person name="Hibbett D.S."/>
            <person name="Grigoriev I.V."/>
        </authorList>
    </citation>
    <scope>NUCLEOTIDE SEQUENCE [LARGE SCALE GENOMIC DNA]</scope>
    <source>
        <strain evidence="11">FD-172 SS1</strain>
    </source>
</reference>
<dbReference type="NCBIfam" id="TIGR00125">
    <property type="entry name" value="cyt_tran_rel"/>
    <property type="match status" value="1"/>
</dbReference>
<accession>A0A067MN38</accession>
<dbReference type="CDD" id="cd02174">
    <property type="entry name" value="CCT"/>
    <property type="match status" value="1"/>
</dbReference>
<keyword evidence="5" id="KW-0443">Lipid metabolism</keyword>
<evidence type="ECO:0000256" key="6">
    <source>
        <dbReference type="ARBA" id="ARBA00023209"/>
    </source>
</evidence>
<keyword evidence="11" id="KW-1185">Reference proteome</keyword>
<evidence type="ECO:0000256" key="5">
    <source>
        <dbReference type="ARBA" id="ARBA00023098"/>
    </source>
</evidence>
<evidence type="ECO:0000256" key="4">
    <source>
        <dbReference type="ARBA" id="ARBA00022695"/>
    </source>
</evidence>
<dbReference type="GO" id="GO:0005635">
    <property type="term" value="C:nuclear envelope"/>
    <property type="evidence" value="ECO:0007669"/>
    <property type="project" value="TreeGrafter"/>
</dbReference>
<dbReference type="HOGENOM" id="CLU_034585_1_1_1"/>
<evidence type="ECO:0000256" key="7">
    <source>
        <dbReference type="ARBA" id="ARBA00023264"/>
    </source>
</evidence>
<dbReference type="InterPro" id="IPR045049">
    <property type="entry name" value="Pcy1-like"/>
</dbReference>
<dbReference type="InParanoid" id="A0A067MN38"/>
<dbReference type="Proteomes" id="UP000027195">
    <property type="component" value="Unassembled WGS sequence"/>
</dbReference>
<dbReference type="GO" id="GO:0004105">
    <property type="term" value="F:choline-phosphate cytidylyltransferase activity"/>
    <property type="evidence" value="ECO:0007669"/>
    <property type="project" value="UniProtKB-EC"/>
</dbReference>
<dbReference type="OrthoDB" id="17102at2759"/>
<gene>
    <name evidence="10" type="ORF">BOTBODRAFT_53604</name>
</gene>
<dbReference type="Pfam" id="PF01467">
    <property type="entry name" value="CTP_transf_like"/>
    <property type="match status" value="1"/>
</dbReference>
<keyword evidence="6" id="KW-0594">Phospholipid biosynthesis</keyword>
<dbReference type="GO" id="GO:0031210">
    <property type="term" value="F:phosphatidylcholine binding"/>
    <property type="evidence" value="ECO:0007669"/>
    <property type="project" value="TreeGrafter"/>
</dbReference>
<proteinExistence type="inferred from homology"/>
<keyword evidence="4" id="KW-0548">Nucleotidyltransferase</keyword>
<evidence type="ECO:0000256" key="2">
    <source>
        <dbReference type="ARBA" id="ARBA00022516"/>
    </source>
</evidence>
<dbReference type="PANTHER" id="PTHR10739">
    <property type="entry name" value="CYTIDYLYLTRANSFERASE"/>
    <property type="match status" value="1"/>
</dbReference>
<dbReference type="InterPro" id="IPR004821">
    <property type="entry name" value="Cyt_trans-like"/>
</dbReference>
<organism evidence="10 11">
    <name type="scientific">Botryobasidium botryosum (strain FD-172 SS1)</name>
    <dbReference type="NCBI Taxonomy" id="930990"/>
    <lineage>
        <taxon>Eukaryota</taxon>
        <taxon>Fungi</taxon>
        <taxon>Dikarya</taxon>
        <taxon>Basidiomycota</taxon>
        <taxon>Agaricomycotina</taxon>
        <taxon>Agaricomycetes</taxon>
        <taxon>Cantharellales</taxon>
        <taxon>Botryobasidiaceae</taxon>
        <taxon>Botryobasidium</taxon>
    </lineage>
</organism>
<evidence type="ECO:0000256" key="8">
    <source>
        <dbReference type="ARBA" id="ARBA00026101"/>
    </source>
</evidence>
<dbReference type="SUPFAM" id="SSF52374">
    <property type="entry name" value="Nucleotidylyl transferase"/>
    <property type="match status" value="1"/>
</dbReference>
<evidence type="ECO:0000256" key="1">
    <source>
        <dbReference type="ARBA" id="ARBA00010101"/>
    </source>
</evidence>
<protein>
    <recommendedName>
        <fullName evidence="8">choline-phosphate cytidylyltransferase</fullName>
        <ecNumber evidence="8">2.7.7.15</ecNumber>
    </recommendedName>
</protein>
<dbReference type="InterPro" id="IPR014729">
    <property type="entry name" value="Rossmann-like_a/b/a_fold"/>
</dbReference>
<dbReference type="STRING" id="930990.A0A067MN38"/>
<keyword evidence="3" id="KW-0808">Transferase</keyword>
<name>A0A067MN38_BOTB1</name>
<comment type="similarity">
    <text evidence="1">Belongs to the cytidylyltransferase family.</text>
</comment>
<dbReference type="Gene3D" id="3.40.50.620">
    <property type="entry name" value="HUPs"/>
    <property type="match status" value="1"/>
</dbReference>
<evidence type="ECO:0000259" key="9">
    <source>
        <dbReference type="Pfam" id="PF01467"/>
    </source>
</evidence>
<sequence length="215" mass="25303">MVQRDENSANPAEWTAEEIQAYTRRVIDGLERKPYKLNEPPEDRPVRIYSDGVYDMFHYGHALQLRQAKLSFPSVHLVVGVCRDDVVERHKATRPVMSMTERCEALRHCRWVDEVIPDAPWILTDEFVREWEIDYVAHDDEPYPGIDGTEDVFGFLKKQGKLLPTRRTPGVSTTEILGRVVERYRRGDLDRKLEKIGRSELISRFYSRGRRSWLW</sequence>
<dbReference type="EC" id="2.7.7.15" evidence="8"/>
<evidence type="ECO:0000256" key="3">
    <source>
        <dbReference type="ARBA" id="ARBA00022679"/>
    </source>
</evidence>
<dbReference type="InterPro" id="IPR041723">
    <property type="entry name" value="CCT"/>
</dbReference>
<keyword evidence="2" id="KW-0444">Lipid biosynthesis</keyword>
<evidence type="ECO:0000313" key="10">
    <source>
        <dbReference type="EMBL" id="KDQ16949.1"/>
    </source>
</evidence>
<dbReference type="PANTHER" id="PTHR10739:SF13">
    <property type="entry name" value="CHOLINE-PHOSPHATE CYTIDYLYLTRANSFERASE"/>
    <property type="match status" value="1"/>
</dbReference>
<dbReference type="EMBL" id="KL198025">
    <property type="protein sequence ID" value="KDQ16949.1"/>
    <property type="molecule type" value="Genomic_DNA"/>
</dbReference>
<evidence type="ECO:0000313" key="11">
    <source>
        <dbReference type="Proteomes" id="UP000027195"/>
    </source>
</evidence>
<dbReference type="AlphaFoldDB" id="A0A067MN38"/>